<dbReference type="Pfam" id="PF25336">
    <property type="entry name" value="C2_SYDE"/>
    <property type="match status" value="1"/>
</dbReference>
<dbReference type="Gene3D" id="1.20.900.10">
    <property type="entry name" value="Dbl homology (DH) domain"/>
    <property type="match status" value="1"/>
</dbReference>
<feature type="region of interest" description="Disordered" evidence="2">
    <location>
        <begin position="405"/>
        <end position="436"/>
    </location>
</feature>
<evidence type="ECO:0000259" key="3">
    <source>
        <dbReference type="PROSITE" id="PS50003"/>
    </source>
</evidence>
<feature type="region of interest" description="Disordered" evidence="2">
    <location>
        <begin position="1284"/>
        <end position="1393"/>
    </location>
</feature>
<dbReference type="GO" id="GO:0007165">
    <property type="term" value="P:signal transduction"/>
    <property type="evidence" value="ECO:0007669"/>
    <property type="project" value="InterPro"/>
</dbReference>
<feature type="compositionally biased region" description="Low complexity" evidence="2">
    <location>
        <begin position="1284"/>
        <end position="1293"/>
    </location>
</feature>
<protein>
    <recommendedName>
        <fullName evidence="8">Active breakpoint cluster region-related protein</fullName>
    </recommendedName>
</protein>
<feature type="compositionally biased region" description="Acidic residues" evidence="2">
    <location>
        <begin position="351"/>
        <end position="366"/>
    </location>
</feature>
<sequence length="1393" mass="156823">MESKLESFDNISARWLQTFGTDPPKWIGRLNLDDVKKAISSCRKRIQSLSTRLKEEQALLHLLDVELEVEQPSAISSSGPDRLAFLQEAPVAIATESECVTNPPSFTKTPSDSSVLVLRRRACEQVDRDHESLARRVKDKVKAKHLSFSGSKRILDFEEDNSLLERSELIIPEKSITKNTYFGRRRSSSESSTFVKEGSETRGERSLGNSPSRSLPKFVAQVDFKPLTSDHQEKSSPMDIPGNSKEAKRLSNGTHPHLIEDDDNEFVASVKTIVGDDSLGNKGPRQDSDPNLTLKRDSFYTNTSGEKTPTDTLTDIFNEEFSPSMEVPQSDNLEIGLFEAGQIAQHRQELSFDDEDEEQSTGDVEETGSFNDMENSGFHTDFQNLAESTLTYILRDTIFASRSNSMSSLNDSRRSMSPEPATPLGGVNLRPNSGRIKERNRAAQVLENQFTDERIDEERLHRMLLELQDSSPCQSPSPVSSSSDPSSPTHFVPYDHMPIHHQSLSARSSRMYPVRRETVVVHGEVLVIRKLVVAGIVTAEKAYLDCLNVTKEFYRKPLLAHSSTSQAIISETDVNTIFYRVEDLHSLHSSLHEMLESLLPDWGMHSCVGGFFLELCKNLKLYKDYVEMYRRSLDCLERSKQDPNFKKFLDDVKVTVSSQNQFKDVPNVNELLRKPIERLQSYSLVLTDLCQHTPEAHNDFSVLKQSLNVMSDFIASTHDPRAFQQLSGGFNRELVKQELVVELLERSRKIRRLFLFHDVLVSAKEKSPRHGEGVKLEPKWYVPLHNLRFHPPEAEALRPVPVTSDQELSVIKSRIAELKAQLNREVKEKRSSTLDKDASFKRNFKFIGTKPEKLRKKLQEQQVSYWIASPSLPLRLYSTNGKRYVFLLHNEDERESWISAIKKLQPKAVQSVTLSQFELQDLLYRQKVHLTRDQEEVIEVQTDEDEYLTGILRVHVTSAKDMKIKQNYGLHCALEFDEYSRFDRKARTLPVNMDMTTLMVTWDQDFEIETVGAHMMKAMIFYKSLLKEEMCAVGKLKLPVKELKSSKRCKVDIRLHPQGVLTLVVEYFTSMASMGKRPALLSSGVFGFPMDVVAKRERHDIPLIVQTCVDEVERRGLSEVGIYRVAGVLRDVQELRMAFDTDYIHAQQIAFETDIHAVAGLLKRYFRELPDPLFTDDLYMSFVQALALADPEAREQSLVTLLHSLPKVNFKTAVFLFKHLRNVAAESETNKMTLNNLATLFGPNLLRPGTNSQSAAAAFDVMSPVNVLMFFLICPLEVYDDPSASNSAPSSASKKSKKRQELLLEGGDTSSVASSQSTGFITPTVAPASSPSDTLHASSTPSLSSSSVVSPPSPSCSSTPSVSISLSTSNVTPTTNVSTSSAPAPLRYKQSAI</sequence>
<feature type="compositionally biased region" description="Basic and acidic residues" evidence="2">
    <location>
        <begin position="284"/>
        <end position="298"/>
    </location>
</feature>
<feature type="domain" description="Rho-GAP" evidence="5">
    <location>
        <begin position="1088"/>
        <end position="1279"/>
    </location>
</feature>
<dbReference type="PROSITE" id="PS50010">
    <property type="entry name" value="DH_2"/>
    <property type="match status" value="1"/>
</dbReference>
<dbReference type="PANTHER" id="PTHR23182:SF1">
    <property type="entry name" value="RHO GTPASE ACTIVATING PROTEIN AT 1A, ISOFORM E"/>
    <property type="match status" value="1"/>
</dbReference>
<feature type="compositionally biased region" description="Low complexity" evidence="2">
    <location>
        <begin position="470"/>
        <end position="488"/>
    </location>
</feature>
<dbReference type="STRING" id="400682.A0A1X7TZJ3"/>
<accession>A0A1X7TZJ3</accession>
<dbReference type="InterPro" id="IPR001849">
    <property type="entry name" value="PH_domain"/>
</dbReference>
<dbReference type="OrthoDB" id="79452at2759"/>
<dbReference type="Pfam" id="PF00620">
    <property type="entry name" value="RhoGAP"/>
    <property type="match status" value="1"/>
</dbReference>
<dbReference type="PROSITE" id="PS50238">
    <property type="entry name" value="RHOGAP"/>
    <property type="match status" value="1"/>
</dbReference>
<evidence type="ECO:0000256" key="2">
    <source>
        <dbReference type="SAM" id="MobiDB-lite"/>
    </source>
</evidence>
<evidence type="ECO:0008006" key="8">
    <source>
        <dbReference type="Google" id="ProtNLM"/>
    </source>
</evidence>
<dbReference type="InParanoid" id="A0A1X7TZJ3"/>
<keyword evidence="1" id="KW-0343">GTPase activation</keyword>
<dbReference type="SMART" id="SM00233">
    <property type="entry name" value="PH"/>
    <property type="match status" value="1"/>
</dbReference>
<proteinExistence type="predicted"/>
<evidence type="ECO:0000256" key="1">
    <source>
        <dbReference type="ARBA" id="ARBA00022468"/>
    </source>
</evidence>
<dbReference type="EnsemblMetazoa" id="Aqu2.1.20543_001">
    <property type="protein sequence ID" value="Aqu2.1.20543_001"/>
    <property type="gene ID" value="Aqu2.1.20543"/>
</dbReference>
<feature type="region of interest" description="Disordered" evidence="2">
    <location>
        <begin position="350"/>
        <end position="376"/>
    </location>
</feature>
<dbReference type="PANTHER" id="PTHR23182">
    <property type="entry name" value="BREAKPOINT CLUSTER REGION PROTEIN BCR"/>
    <property type="match status" value="1"/>
</dbReference>
<dbReference type="SMART" id="SM00325">
    <property type="entry name" value="RhoGEF"/>
    <property type="match status" value="1"/>
</dbReference>
<dbReference type="InterPro" id="IPR035899">
    <property type="entry name" value="DBL_dom_sf"/>
</dbReference>
<reference evidence="6" key="2">
    <citation type="submission" date="2017-05" db="UniProtKB">
        <authorList>
            <consortium name="EnsemblMetazoa"/>
        </authorList>
    </citation>
    <scope>IDENTIFICATION</scope>
</reference>
<dbReference type="Gene3D" id="1.10.555.10">
    <property type="entry name" value="Rho GTPase activation protein"/>
    <property type="match status" value="1"/>
</dbReference>
<evidence type="ECO:0000313" key="7">
    <source>
        <dbReference type="Proteomes" id="UP000007879"/>
    </source>
</evidence>
<keyword evidence="7" id="KW-1185">Reference proteome</keyword>
<dbReference type="PROSITE" id="PS50003">
    <property type="entry name" value="PH_DOMAIN"/>
    <property type="match status" value="1"/>
</dbReference>
<dbReference type="SUPFAM" id="SSF49562">
    <property type="entry name" value="C2 domain (Calcium/lipid-binding domain, CaLB)"/>
    <property type="match status" value="1"/>
</dbReference>
<dbReference type="KEGG" id="aqu:100633016"/>
<evidence type="ECO:0000259" key="4">
    <source>
        <dbReference type="PROSITE" id="PS50010"/>
    </source>
</evidence>
<dbReference type="eggNOG" id="KOG4269">
    <property type="taxonomic scope" value="Eukaryota"/>
</dbReference>
<gene>
    <name evidence="6" type="primary">100633016</name>
</gene>
<organism evidence="6">
    <name type="scientific">Amphimedon queenslandica</name>
    <name type="common">Sponge</name>
    <dbReference type="NCBI Taxonomy" id="400682"/>
    <lineage>
        <taxon>Eukaryota</taxon>
        <taxon>Metazoa</taxon>
        <taxon>Porifera</taxon>
        <taxon>Demospongiae</taxon>
        <taxon>Heteroscleromorpha</taxon>
        <taxon>Haplosclerida</taxon>
        <taxon>Niphatidae</taxon>
        <taxon>Amphimedon</taxon>
    </lineage>
</organism>
<feature type="compositionally biased region" description="Polar residues" evidence="2">
    <location>
        <begin position="299"/>
        <end position="311"/>
    </location>
</feature>
<reference evidence="7" key="1">
    <citation type="journal article" date="2010" name="Nature">
        <title>The Amphimedon queenslandica genome and the evolution of animal complexity.</title>
        <authorList>
            <person name="Srivastava M."/>
            <person name="Simakov O."/>
            <person name="Chapman J."/>
            <person name="Fahey B."/>
            <person name="Gauthier M.E."/>
            <person name="Mitros T."/>
            <person name="Richards G.S."/>
            <person name="Conaco C."/>
            <person name="Dacre M."/>
            <person name="Hellsten U."/>
            <person name="Larroux C."/>
            <person name="Putnam N.H."/>
            <person name="Stanke M."/>
            <person name="Adamska M."/>
            <person name="Darling A."/>
            <person name="Degnan S.M."/>
            <person name="Oakley T.H."/>
            <person name="Plachetzki D.C."/>
            <person name="Zhai Y."/>
            <person name="Adamski M."/>
            <person name="Calcino A."/>
            <person name="Cummins S.F."/>
            <person name="Goodstein D.M."/>
            <person name="Harris C."/>
            <person name="Jackson D.J."/>
            <person name="Leys S.P."/>
            <person name="Shu S."/>
            <person name="Woodcroft B.J."/>
            <person name="Vervoort M."/>
            <person name="Kosik K.S."/>
            <person name="Manning G."/>
            <person name="Degnan B.M."/>
            <person name="Rokhsar D.S."/>
        </authorList>
    </citation>
    <scope>NUCLEOTIDE SEQUENCE [LARGE SCALE GENOMIC DNA]</scope>
</reference>
<dbReference type="InterPro" id="IPR000219">
    <property type="entry name" value="DH_dom"/>
</dbReference>
<feature type="domain" description="PH" evidence="3">
    <location>
        <begin position="733"/>
        <end position="906"/>
    </location>
</feature>
<dbReference type="Pfam" id="PF00621">
    <property type="entry name" value="RhoGEF"/>
    <property type="match status" value="1"/>
</dbReference>
<evidence type="ECO:0000313" key="6">
    <source>
        <dbReference type="EnsemblMetazoa" id="Aqu2.1.20543_001"/>
    </source>
</evidence>
<dbReference type="CDD" id="cd01228">
    <property type="entry name" value="PH_BCR-related"/>
    <property type="match status" value="1"/>
</dbReference>
<dbReference type="GO" id="GO:0016020">
    <property type="term" value="C:membrane"/>
    <property type="evidence" value="ECO:0007669"/>
    <property type="project" value="TreeGrafter"/>
</dbReference>
<feature type="compositionally biased region" description="Low complexity" evidence="2">
    <location>
        <begin position="1338"/>
        <end position="1384"/>
    </location>
</feature>
<dbReference type="GO" id="GO:0005085">
    <property type="term" value="F:guanyl-nucleotide exchange factor activity"/>
    <property type="evidence" value="ECO:0007669"/>
    <property type="project" value="InterPro"/>
</dbReference>
<dbReference type="SUPFAM" id="SSF48065">
    <property type="entry name" value="DBL homology domain (DH-domain)"/>
    <property type="match status" value="1"/>
</dbReference>
<feature type="region of interest" description="Disordered" evidence="2">
    <location>
        <begin position="469"/>
        <end position="490"/>
    </location>
</feature>
<dbReference type="Proteomes" id="UP000007879">
    <property type="component" value="Unassembled WGS sequence"/>
</dbReference>
<dbReference type="SMART" id="SM00324">
    <property type="entry name" value="RhoGAP"/>
    <property type="match status" value="1"/>
</dbReference>
<dbReference type="InterPro" id="IPR008936">
    <property type="entry name" value="Rho_GTPase_activation_prot"/>
</dbReference>
<dbReference type="SUPFAM" id="SSF50729">
    <property type="entry name" value="PH domain-like"/>
    <property type="match status" value="1"/>
</dbReference>
<dbReference type="InterPro" id="IPR037769">
    <property type="entry name" value="Abr/Bcr"/>
</dbReference>
<dbReference type="InterPro" id="IPR057459">
    <property type="entry name" value="SYDE1/2_C2"/>
</dbReference>
<dbReference type="SUPFAM" id="SSF48350">
    <property type="entry name" value="GTPase activation domain, GAP"/>
    <property type="match status" value="1"/>
</dbReference>
<dbReference type="GO" id="GO:0005096">
    <property type="term" value="F:GTPase activator activity"/>
    <property type="evidence" value="ECO:0007669"/>
    <property type="project" value="UniProtKB-KW"/>
</dbReference>
<dbReference type="InterPro" id="IPR011993">
    <property type="entry name" value="PH-like_dom_sf"/>
</dbReference>
<feature type="region of interest" description="Disordered" evidence="2">
    <location>
        <begin position="275"/>
        <end position="311"/>
    </location>
</feature>
<dbReference type="Gene3D" id="2.30.29.30">
    <property type="entry name" value="Pleckstrin-homology domain (PH domain)/Phosphotyrosine-binding domain (PTB)"/>
    <property type="match status" value="1"/>
</dbReference>
<dbReference type="EnsemblMetazoa" id="XM_003389401.3">
    <property type="protein sequence ID" value="XP_003389449.1"/>
    <property type="gene ID" value="LOC100633016"/>
</dbReference>
<dbReference type="InterPro" id="IPR035892">
    <property type="entry name" value="C2_domain_sf"/>
</dbReference>
<name>A0A1X7TZJ3_AMPQE</name>
<feature type="compositionally biased region" description="Polar residues" evidence="2">
    <location>
        <begin position="1308"/>
        <end position="1337"/>
    </location>
</feature>
<evidence type="ECO:0000259" key="5">
    <source>
        <dbReference type="PROSITE" id="PS50238"/>
    </source>
</evidence>
<dbReference type="InterPro" id="IPR000198">
    <property type="entry name" value="RhoGAP_dom"/>
</dbReference>
<feature type="region of interest" description="Disordered" evidence="2">
    <location>
        <begin position="187"/>
        <end position="262"/>
    </location>
</feature>
<feature type="domain" description="DH" evidence="4">
    <location>
        <begin position="528"/>
        <end position="720"/>
    </location>
</feature>
<dbReference type="FunCoup" id="A0A1X7TZJ3">
    <property type="interactions" value="314"/>
</dbReference>